<keyword evidence="3" id="KW-0812">Transmembrane</keyword>
<dbReference type="Pfam" id="PF12704">
    <property type="entry name" value="MacB_PCD"/>
    <property type="match status" value="1"/>
</dbReference>
<keyword evidence="4" id="KW-1133">Transmembrane helix</keyword>
<feature type="domain" description="MacB-like periplasmic core" evidence="7">
    <location>
        <begin position="20"/>
        <end position="266"/>
    </location>
</feature>
<evidence type="ECO:0000259" key="6">
    <source>
        <dbReference type="Pfam" id="PF02687"/>
    </source>
</evidence>
<comment type="caution">
    <text evidence="8">The sequence shown here is derived from an EMBL/GenBank/DDBJ whole genome shotgun (WGS) entry which is preliminary data.</text>
</comment>
<evidence type="ECO:0000259" key="7">
    <source>
        <dbReference type="Pfam" id="PF12704"/>
    </source>
</evidence>
<comment type="subcellular location">
    <subcellularLocation>
        <location evidence="1">Cell membrane</location>
        <topology evidence="1">Multi-pass membrane protein</topology>
    </subcellularLocation>
</comment>
<reference evidence="8" key="1">
    <citation type="submission" date="2020-11" db="EMBL/GenBank/DDBJ databases">
        <title>Enhanced detection system for hospital associated transmission using whole genome sequencing surveillance.</title>
        <authorList>
            <person name="Harrison L.H."/>
            <person name="Van Tyne D."/>
            <person name="Marsh J.W."/>
            <person name="Griffith M.P."/>
            <person name="Snyder D.J."/>
            <person name="Cooper V.S."/>
            <person name="Mustapha M."/>
        </authorList>
    </citation>
    <scope>NUCLEOTIDE SEQUENCE</scope>
    <source>
        <strain evidence="8">STEN00091</strain>
    </source>
</reference>
<evidence type="ECO:0000256" key="1">
    <source>
        <dbReference type="ARBA" id="ARBA00004651"/>
    </source>
</evidence>
<keyword evidence="2" id="KW-1003">Cell membrane</keyword>
<dbReference type="GO" id="GO:0005886">
    <property type="term" value="C:plasma membrane"/>
    <property type="evidence" value="ECO:0007669"/>
    <property type="project" value="UniProtKB-SubCell"/>
</dbReference>
<dbReference type="EMBL" id="JADUNP010000017">
    <property type="protein sequence ID" value="MBH1652538.1"/>
    <property type="molecule type" value="Genomic_DNA"/>
</dbReference>
<dbReference type="Proteomes" id="UP000625930">
    <property type="component" value="Unassembled WGS sequence"/>
</dbReference>
<dbReference type="PANTHER" id="PTHR30572">
    <property type="entry name" value="MEMBRANE COMPONENT OF TRANSPORTER-RELATED"/>
    <property type="match status" value="1"/>
</dbReference>
<protein>
    <submittedName>
        <fullName evidence="8">ABC transporter permease</fullName>
    </submittedName>
</protein>
<name>A0A6B8J855_STEMA</name>
<evidence type="ECO:0000313" key="9">
    <source>
        <dbReference type="Proteomes" id="UP000625930"/>
    </source>
</evidence>
<feature type="domain" description="ABC3 transporter permease C-terminal" evidence="6">
    <location>
        <begin position="309"/>
        <end position="426"/>
    </location>
</feature>
<evidence type="ECO:0000256" key="3">
    <source>
        <dbReference type="ARBA" id="ARBA00022692"/>
    </source>
</evidence>
<dbReference type="InterPro" id="IPR025857">
    <property type="entry name" value="MacB_PCD"/>
</dbReference>
<evidence type="ECO:0000256" key="4">
    <source>
        <dbReference type="ARBA" id="ARBA00022989"/>
    </source>
</evidence>
<dbReference type="InterPro" id="IPR050250">
    <property type="entry name" value="Macrolide_Exporter_MacB"/>
</dbReference>
<gene>
    <name evidence="8" type="ORF">I5U67_10185</name>
</gene>
<accession>A0A6B8J855</accession>
<organism evidence="8 9">
    <name type="scientific">Stenotrophomonas maltophilia</name>
    <name type="common">Pseudomonas maltophilia</name>
    <name type="synonym">Xanthomonas maltophilia</name>
    <dbReference type="NCBI Taxonomy" id="40324"/>
    <lineage>
        <taxon>Bacteria</taxon>
        <taxon>Pseudomonadati</taxon>
        <taxon>Pseudomonadota</taxon>
        <taxon>Gammaproteobacteria</taxon>
        <taxon>Lysobacterales</taxon>
        <taxon>Lysobacteraceae</taxon>
        <taxon>Stenotrophomonas</taxon>
        <taxon>Stenotrophomonas maltophilia group</taxon>
    </lineage>
</organism>
<evidence type="ECO:0000313" key="8">
    <source>
        <dbReference type="EMBL" id="MBH1652538.1"/>
    </source>
</evidence>
<dbReference type="RefSeq" id="WP_154264118.1">
    <property type="nucleotide sequence ID" value="NZ_CP040438.1"/>
</dbReference>
<dbReference type="PANTHER" id="PTHR30572:SF18">
    <property type="entry name" value="ABC-TYPE MACROLIDE FAMILY EXPORT SYSTEM PERMEASE COMPONENT 2"/>
    <property type="match status" value="1"/>
</dbReference>
<dbReference type="AlphaFoldDB" id="A0A6B8J855"/>
<dbReference type="Pfam" id="PF02687">
    <property type="entry name" value="FtsX"/>
    <property type="match status" value="1"/>
</dbReference>
<sequence>MFKYYLKLGLRNLRRNPVLTLLMVMSIGFGVASSMTTYTVFRAVSGDPIPSKSSKLFFPQVDVWGPSSRRGETEPADALTYTDVTALLRHGRAAKQSAIYPVGPTLYPTDRAQKAKTMSGAAVHSEFFPMLEVPFLHGAGWSKSDEEQRARVVVISKALNQRTFGGVNSVGREITLDNSSYRVIGIIGDWDPQPKFYFAAVGYVFGPADDVFIPFATAIDQKIPTSGVFGCSAKLAEPGFSGALASSCIWISYMVELDSAGAVAAYRDYLSDYARSQYPGWPINNRLRDVREFLSYQRIVSSETRLSMMVAICLLVVCMVNTVGLLLAKFLRRSGEIGVRRALGANRFNIAYQFGMESAAIGLAGGALGLLLTWIGIGLIRGLLAPQIARLVHVDISLLLQTLILAVVTTVLAGLYPTWRATHLHPSMQLKQG</sequence>
<evidence type="ECO:0000256" key="5">
    <source>
        <dbReference type="ARBA" id="ARBA00023136"/>
    </source>
</evidence>
<keyword evidence="5" id="KW-0472">Membrane</keyword>
<dbReference type="GO" id="GO:0022857">
    <property type="term" value="F:transmembrane transporter activity"/>
    <property type="evidence" value="ECO:0007669"/>
    <property type="project" value="TreeGrafter"/>
</dbReference>
<proteinExistence type="predicted"/>
<evidence type="ECO:0000256" key="2">
    <source>
        <dbReference type="ARBA" id="ARBA00022475"/>
    </source>
</evidence>
<dbReference type="InterPro" id="IPR003838">
    <property type="entry name" value="ABC3_permease_C"/>
</dbReference>